<dbReference type="OrthoDB" id="787011at2759"/>
<accession>A0A8T3ACR1</accession>
<dbReference type="SMR" id="A0A8T3ACR1"/>
<dbReference type="AlphaFoldDB" id="A0A8T3ACR1"/>
<proteinExistence type="predicted"/>
<protein>
    <submittedName>
        <fullName evidence="1">Uncharacterized protein</fullName>
    </submittedName>
</protein>
<dbReference type="Proteomes" id="UP000829196">
    <property type="component" value="Unassembled WGS sequence"/>
</dbReference>
<reference evidence="1" key="1">
    <citation type="journal article" date="2022" name="Front. Genet.">
        <title>Chromosome-Scale Assembly of the Dendrobium nobile Genome Provides Insights Into the Molecular Mechanism of the Biosynthesis of the Medicinal Active Ingredient of Dendrobium.</title>
        <authorList>
            <person name="Xu Q."/>
            <person name="Niu S.-C."/>
            <person name="Li K.-L."/>
            <person name="Zheng P.-J."/>
            <person name="Zhang X.-J."/>
            <person name="Jia Y."/>
            <person name="Liu Y."/>
            <person name="Niu Y.-X."/>
            <person name="Yu L.-H."/>
            <person name="Chen D.-F."/>
            <person name="Zhang G.-Q."/>
        </authorList>
    </citation>
    <scope>NUCLEOTIDE SEQUENCE</scope>
    <source>
        <tissue evidence="1">Leaf</tissue>
    </source>
</reference>
<organism evidence="1 2">
    <name type="scientific">Dendrobium nobile</name>
    <name type="common">Orchid</name>
    <dbReference type="NCBI Taxonomy" id="94219"/>
    <lineage>
        <taxon>Eukaryota</taxon>
        <taxon>Viridiplantae</taxon>
        <taxon>Streptophyta</taxon>
        <taxon>Embryophyta</taxon>
        <taxon>Tracheophyta</taxon>
        <taxon>Spermatophyta</taxon>
        <taxon>Magnoliopsida</taxon>
        <taxon>Liliopsida</taxon>
        <taxon>Asparagales</taxon>
        <taxon>Orchidaceae</taxon>
        <taxon>Epidendroideae</taxon>
        <taxon>Malaxideae</taxon>
        <taxon>Dendrobiinae</taxon>
        <taxon>Dendrobium</taxon>
    </lineage>
</organism>
<name>A0A8T3ACR1_DENNO</name>
<sequence>MKRTLRDLHYWRKAKFKALNLSKEELKAEILSLKEKEAEEGKLSEEEQWILKAKIEERNSILAQVNTWWRQHAKVKWLADGDLNSRFFQAYASARRNTNYIHNIKTNKA</sequence>
<evidence type="ECO:0000313" key="1">
    <source>
        <dbReference type="EMBL" id="KAI0493851.1"/>
    </source>
</evidence>
<keyword evidence="2" id="KW-1185">Reference proteome</keyword>
<comment type="caution">
    <text evidence="1">The sequence shown here is derived from an EMBL/GenBank/DDBJ whole genome shotgun (WGS) entry which is preliminary data.</text>
</comment>
<evidence type="ECO:0000313" key="2">
    <source>
        <dbReference type="Proteomes" id="UP000829196"/>
    </source>
</evidence>
<gene>
    <name evidence="1" type="ORF">KFK09_023976</name>
</gene>
<dbReference type="EMBL" id="JAGYWB010000017">
    <property type="protein sequence ID" value="KAI0493851.1"/>
    <property type="molecule type" value="Genomic_DNA"/>
</dbReference>